<dbReference type="EMBL" id="JANJYJ010000002">
    <property type="protein sequence ID" value="KAK3225324.1"/>
    <property type="molecule type" value="Genomic_DNA"/>
</dbReference>
<proteinExistence type="predicted"/>
<name>A0AAE0EEP0_9ROSI</name>
<protein>
    <submittedName>
        <fullName evidence="2">Uncharacterized protein</fullName>
    </submittedName>
</protein>
<dbReference type="AlphaFoldDB" id="A0AAE0EEP0"/>
<keyword evidence="1" id="KW-0812">Transmembrane</keyword>
<keyword evidence="1" id="KW-0472">Membrane</keyword>
<evidence type="ECO:0000313" key="3">
    <source>
        <dbReference type="Proteomes" id="UP001281410"/>
    </source>
</evidence>
<feature type="transmembrane region" description="Helical" evidence="1">
    <location>
        <begin position="52"/>
        <end position="77"/>
    </location>
</feature>
<keyword evidence="1" id="KW-1133">Transmembrane helix</keyword>
<gene>
    <name evidence="2" type="ORF">Dsin_005186</name>
</gene>
<organism evidence="2 3">
    <name type="scientific">Dipteronia sinensis</name>
    <dbReference type="NCBI Taxonomy" id="43782"/>
    <lineage>
        <taxon>Eukaryota</taxon>
        <taxon>Viridiplantae</taxon>
        <taxon>Streptophyta</taxon>
        <taxon>Embryophyta</taxon>
        <taxon>Tracheophyta</taxon>
        <taxon>Spermatophyta</taxon>
        <taxon>Magnoliopsida</taxon>
        <taxon>eudicotyledons</taxon>
        <taxon>Gunneridae</taxon>
        <taxon>Pentapetalae</taxon>
        <taxon>rosids</taxon>
        <taxon>malvids</taxon>
        <taxon>Sapindales</taxon>
        <taxon>Sapindaceae</taxon>
        <taxon>Hippocastanoideae</taxon>
        <taxon>Acereae</taxon>
        <taxon>Dipteronia</taxon>
    </lineage>
</organism>
<keyword evidence="3" id="KW-1185">Reference proteome</keyword>
<dbReference type="Proteomes" id="UP001281410">
    <property type="component" value="Unassembled WGS sequence"/>
</dbReference>
<evidence type="ECO:0000256" key="1">
    <source>
        <dbReference type="SAM" id="Phobius"/>
    </source>
</evidence>
<accession>A0AAE0EEP0</accession>
<evidence type="ECO:0000313" key="2">
    <source>
        <dbReference type="EMBL" id="KAK3225324.1"/>
    </source>
</evidence>
<comment type="caution">
    <text evidence="2">The sequence shown here is derived from an EMBL/GenBank/DDBJ whole genome shotgun (WGS) entry which is preliminary data.</text>
</comment>
<reference evidence="2" key="1">
    <citation type="journal article" date="2023" name="Plant J.">
        <title>Genome sequences and population genomics provide insights into the demographic history, inbreeding, and mutation load of two 'living fossil' tree species of Dipteronia.</title>
        <authorList>
            <person name="Feng Y."/>
            <person name="Comes H.P."/>
            <person name="Chen J."/>
            <person name="Zhu S."/>
            <person name="Lu R."/>
            <person name="Zhang X."/>
            <person name="Li P."/>
            <person name="Qiu J."/>
            <person name="Olsen K.M."/>
            <person name="Qiu Y."/>
        </authorList>
    </citation>
    <scope>NUCLEOTIDE SEQUENCE</scope>
    <source>
        <strain evidence="2">NBL</strain>
    </source>
</reference>
<sequence>MTSTMGMHVAVSKVAYMAISGWMHDAPDALKNFSYYGYGWHNQYVWATLSHALWIILEYASSVVCFAFVLFWVFMVFKRILHAFVLFLAGANREMQ</sequence>